<keyword evidence="7" id="KW-0770">Synapse</keyword>
<dbReference type="FunFam" id="1.20.1070.10:FF:000200">
    <property type="entry name" value="Adhesion G protein-coupled receptor L3"/>
    <property type="match status" value="1"/>
</dbReference>
<dbReference type="PRINTS" id="PR01444">
    <property type="entry name" value="LATROPHILIN"/>
</dbReference>
<dbReference type="Pfam" id="PF02793">
    <property type="entry name" value="HRM"/>
    <property type="match status" value="1"/>
</dbReference>
<keyword evidence="11" id="KW-0675">Receptor</keyword>
<keyword evidence="3 16" id="KW-0812">Transmembrane</keyword>
<dbReference type="FunFam" id="2.60.220.50:FF:000001">
    <property type="entry name" value="Adhesion G protein-coupled receptor L2"/>
    <property type="match status" value="1"/>
</dbReference>
<dbReference type="Pfam" id="PF00002">
    <property type="entry name" value="7tm_2"/>
    <property type="match status" value="1"/>
</dbReference>
<keyword evidence="8" id="KW-0297">G-protein coupled receptor</keyword>
<feature type="region of interest" description="Disordered" evidence="15">
    <location>
        <begin position="454"/>
        <end position="489"/>
    </location>
</feature>
<evidence type="ECO:0000256" key="15">
    <source>
        <dbReference type="SAM" id="MobiDB-lite"/>
    </source>
</evidence>
<keyword evidence="4" id="KW-0732">Signal</keyword>
<dbReference type="InterPro" id="IPR003924">
    <property type="entry name" value="GPCR_2_latrophilin"/>
</dbReference>
<feature type="transmembrane region" description="Helical" evidence="16">
    <location>
        <begin position="834"/>
        <end position="859"/>
    </location>
</feature>
<dbReference type="CDD" id="cd22844">
    <property type="entry name" value="Gal_Rha_Lectin_LPHN1"/>
    <property type="match status" value="1"/>
</dbReference>
<feature type="compositionally biased region" description="Polar residues" evidence="15">
    <location>
        <begin position="1289"/>
        <end position="1303"/>
    </location>
</feature>
<dbReference type="InterPro" id="IPR000832">
    <property type="entry name" value="GPCR_2_secretin-like"/>
</dbReference>
<feature type="disulfide bond" evidence="14">
    <location>
        <begin position="124"/>
        <end position="306"/>
    </location>
</feature>
<evidence type="ECO:0000259" key="19">
    <source>
        <dbReference type="PROSITE" id="PS50228"/>
    </source>
</evidence>
<accession>A0A8C1X0A3</accession>
<dbReference type="FunFam" id="2.60.120.740:FF:000001">
    <property type="entry name" value="Adhesion G protein-coupled receptor L2"/>
    <property type="match status" value="1"/>
</dbReference>
<dbReference type="SUPFAM" id="SSF81321">
    <property type="entry name" value="Family A G protein-coupled receptor-like"/>
    <property type="match status" value="1"/>
</dbReference>
<organism evidence="22 23">
    <name type="scientific">Cyprinus carpio</name>
    <name type="common">Common carp</name>
    <dbReference type="NCBI Taxonomy" id="7962"/>
    <lineage>
        <taxon>Eukaryota</taxon>
        <taxon>Metazoa</taxon>
        <taxon>Chordata</taxon>
        <taxon>Craniata</taxon>
        <taxon>Vertebrata</taxon>
        <taxon>Euteleostomi</taxon>
        <taxon>Actinopterygii</taxon>
        <taxon>Neopterygii</taxon>
        <taxon>Teleostei</taxon>
        <taxon>Ostariophysi</taxon>
        <taxon>Cypriniformes</taxon>
        <taxon>Cyprinidae</taxon>
        <taxon>Cyprininae</taxon>
        <taxon>Cyprinus</taxon>
    </lineage>
</organism>
<dbReference type="PANTHER" id="PTHR12011">
    <property type="entry name" value="ADHESION G-PROTEIN COUPLED RECEPTOR"/>
    <property type="match status" value="1"/>
</dbReference>
<feature type="compositionally biased region" description="Low complexity" evidence="15">
    <location>
        <begin position="1098"/>
        <end position="1108"/>
    </location>
</feature>
<feature type="domain" description="SUEL-type lectin" evidence="19">
    <location>
        <begin position="29"/>
        <end position="118"/>
    </location>
</feature>
<feature type="domain" description="G-protein coupled receptors family 2 profile 1" evidence="18">
    <location>
        <begin position="470"/>
        <end position="526"/>
    </location>
</feature>
<keyword evidence="10 14" id="KW-1015">Disulfide bond</keyword>
<feature type="domain" description="G-protein coupled receptors family 2 profile 2" evidence="20">
    <location>
        <begin position="836"/>
        <end position="1077"/>
    </location>
</feature>
<evidence type="ECO:0000256" key="3">
    <source>
        <dbReference type="ARBA" id="ARBA00022692"/>
    </source>
</evidence>
<dbReference type="GO" id="GO:0030246">
    <property type="term" value="F:carbohydrate binding"/>
    <property type="evidence" value="ECO:0007669"/>
    <property type="project" value="InterPro"/>
</dbReference>
<evidence type="ECO:0000256" key="9">
    <source>
        <dbReference type="ARBA" id="ARBA00023136"/>
    </source>
</evidence>
<evidence type="ECO:0000256" key="10">
    <source>
        <dbReference type="ARBA" id="ARBA00023157"/>
    </source>
</evidence>
<evidence type="ECO:0000256" key="7">
    <source>
        <dbReference type="ARBA" id="ARBA00023018"/>
    </source>
</evidence>
<proteinExistence type="predicted"/>
<dbReference type="Gene3D" id="1.25.40.610">
    <property type="match status" value="1"/>
</dbReference>
<dbReference type="GO" id="GO:0016524">
    <property type="term" value="F:latrotoxin receptor activity"/>
    <property type="evidence" value="ECO:0007669"/>
    <property type="project" value="TreeGrafter"/>
</dbReference>
<dbReference type="PANTHER" id="PTHR12011:SF62">
    <property type="entry name" value="ADHESION G PROTEIN-COUPLED RECEPTOR L1"/>
    <property type="match status" value="1"/>
</dbReference>
<evidence type="ECO:0000256" key="6">
    <source>
        <dbReference type="ARBA" id="ARBA00022989"/>
    </source>
</evidence>
<dbReference type="InterPro" id="IPR046338">
    <property type="entry name" value="GAIN_dom_sf"/>
</dbReference>
<dbReference type="InterPro" id="IPR017981">
    <property type="entry name" value="GPCR_2-like_7TM"/>
</dbReference>
<dbReference type="FunFam" id="1.25.40.610:FF:000001">
    <property type="entry name" value="Adhesion G protein-coupled receptor L2"/>
    <property type="match status" value="1"/>
</dbReference>
<feature type="transmembrane region" description="Helical" evidence="16">
    <location>
        <begin position="902"/>
        <end position="929"/>
    </location>
</feature>
<dbReference type="PROSITE" id="PS50228">
    <property type="entry name" value="SUEL_LECTIN"/>
    <property type="match status" value="1"/>
</dbReference>
<dbReference type="PROSITE" id="PS50227">
    <property type="entry name" value="G_PROTEIN_RECEP_F2_3"/>
    <property type="match status" value="1"/>
</dbReference>
<keyword evidence="9 16" id="KW-0472">Membrane</keyword>
<evidence type="ECO:0000259" key="20">
    <source>
        <dbReference type="PROSITE" id="PS50261"/>
    </source>
</evidence>
<feature type="transmembrane region" description="Helical" evidence="16">
    <location>
        <begin position="1024"/>
        <end position="1047"/>
    </location>
</feature>
<evidence type="ECO:0000256" key="1">
    <source>
        <dbReference type="ARBA" id="ARBA00004651"/>
    </source>
</evidence>
<dbReference type="GO" id="GO:0007157">
    <property type="term" value="P:heterophilic cell-cell adhesion via plasma membrane cell adhesion molecules"/>
    <property type="evidence" value="ECO:0007669"/>
    <property type="project" value="TreeGrafter"/>
</dbReference>
<name>A0A8C1X0A3_CYPCA</name>
<dbReference type="GO" id="GO:0007189">
    <property type="term" value="P:adenylate cyclase-activating G protein-coupled receptor signaling pathway"/>
    <property type="evidence" value="ECO:0007669"/>
    <property type="project" value="TreeGrafter"/>
</dbReference>
<evidence type="ECO:0000256" key="11">
    <source>
        <dbReference type="ARBA" id="ARBA00023170"/>
    </source>
</evidence>
<protein>
    <submittedName>
        <fullName evidence="22">Adhesion G protein-coupled receptor L1</fullName>
    </submittedName>
</protein>
<dbReference type="SMART" id="SM00303">
    <property type="entry name" value="GPS"/>
    <property type="match status" value="1"/>
</dbReference>
<dbReference type="InterPro" id="IPR003334">
    <property type="entry name" value="GPCR_2_latrophilin_rcpt_C"/>
</dbReference>
<comment type="subcellular location">
    <subcellularLocation>
        <location evidence="1">Cell membrane</location>
        <topology evidence="1">Multi-pass membrane protein</topology>
    </subcellularLocation>
    <subcellularLocation>
        <location evidence="13">Synaptic cell membrane</location>
    </subcellularLocation>
</comment>
<dbReference type="Proteomes" id="UP000694700">
    <property type="component" value="Unplaced"/>
</dbReference>
<dbReference type="InterPro" id="IPR036445">
    <property type="entry name" value="GPCR_2_extracell_dom_sf"/>
</dbReference>
<evidence type="ECO:0000313" key="23">
    <source>
        <dbReference type="Proteomes" id="UP000694700"/>
    </source>
</evidence>
<dbReference type="InterPro" id="IPR000203">
    <property type="entry name" value="GPS"/>
</dbReference>
<keyword evidence="2" id="KW-1003">Cell membrane</keyword>
<dbReference type="GO" id="GO:0030424">
    <property type="term" value="C:axon"/>
    <property type="evidence" value="ECO:0007669"/>
    <property type="project" value="TreeGrafter"/>
</dbReference>
<dbReference type="GO" id="GO:0042734">
    <property type="term" value="C:presynaptic membrane"/>
    <property type="evidence" value="ECO:0007669"/>
    <property type="project" value="TreeGrafter"/>
</dbReference>
<evidence type="ECO:0000256" key="4">
    <source>
        <dbReference type="ARBA" id="ARBA00022729"/>
    </source>
</evidence>
<dbReference type="Gene3D" id="2.60.220.50">
    <property type="match status" value="1"/>
</dbReference>
<keyword evidence="6 16" id="KW-1133">Transmembrane helix</keyword>
<dbReference type="GO" id="GO:0007166">
    <property type="term" value="P:cell surface receptor signaling pathway"/>
    <property type="evidence" value="ECO:0007669"/>
    <property type="project" value="InterPro"/>
</dbReference>
<dbReference type="PROSITE" id="PS51132">
    <property type="entry name" value="OLF"/>
    <property type="match status" value="1"/>
</dbReference>
<dbReference type="Pfam" id="PF02354">
    <property type="entry name" value="Latrophilin"/>
    <property type="match status" value="1"/>
</dbReference>
<evidence type="ECO:0000256" key="8">
    <source>
        <dbReference type="ARBA" id="ARBA00023040"/>
    </source>
</evidence>
<dbReference type="GO" id="GO:0004930">
    <property type="term" value="F:G protein-coupled receptor activity"/>
    <property type="evidence" value="ECO:0007669"/>
    <property type="project" value="UniProtKB-KW"/>
</dbReference>
<evidence type="ECO:0000256" key="14">
    <source>
        <dbReference type="PROSITE-ProRule" id="PRU00446"/>
    </source>
</evidence>
<evidence type="ECO:0000256" key="5">
    <source>
        <dbReference type="ARBA" id="ARBA00022737"/>
    </source>
</evidence>
<feature type="domain" description="GAIN-B" evidence="17">
    <location>
        <begin position="666"/>
        <end position="832"/>
    </location>
</feature>
<evidence type="ECO:0000256" key="16">
    <source>
        <dbReference type="SAM" id="Phobius"/>
    </source>
</evidence>
<dbReference type="PRINTS" id="PR00249">
    <property type="entry name" value="GPCRSECRETIN"/>
</dbReference>
<dbReference type="InterPro" id="IPR001879">
    <property type="entry name" value="GPCR_2_extracellular_dom"/>
</dbReference>
<feature type="region of interest" description="Disordered" evidence="15">
    <location>
        <begin position="1280"/>
        <end position="1325"/>
    </location>
</feature>
<dbReference type="InterPro" id="IPR003112">
    <property type="entry name" value="Olfac-like_dom"/>
</dbReference>
<dbReference type="Gene3D" id="2.60.120.740">
    <property type="match status" value="1"/>
</dbReference>
<dbReference type="Gene3D" id="4.10.1240.10">
    <property type="entry name" value="GPCR, family 2, extracellular hormone receptor domain"/>
    <property type="match status" value="1"/>
</dbReference>
<dbReference type="SMART" id="SM00284">
    <property type="entry name" value="OLF"/>
    <property type="match status" value="1"/>
</dbReference>
<dbReference type="InterPro" id="IPR057244">
    <property type="entry name" value="GAIN_B"/>
</dbReference>
<evidence type="ECO:0000313" key="22">
    <source>
        <dbReference type="Ensembl" id="ENSCCRP00015073953.1"/>
    </source>
</evidence>
<evidence type="ECO:0000259" key="17">
    <source>
        <dbReference type="PROSITE" id="PS50221"/>
    </source>
</evidence>
<evidence type="ECO:0000256" key="13">
    <source>
        <dbReference type="ARBA" id="ARBA00034109"/>
    </source>
</evidence>
<feature type="region of interest" description="Disordered" evidence="15">
    <location>
        <begin position="1357"/>
        <end position="1445"/>
    </location>
</feature>
<dbReference type="PROSITE" id="PS50221">
    <property type="entry name" value="GAIN_B"/>
    <property type="match status" value="1"/>
</dbReference>
<feature type="transmembrane region" description="Helical" evidence="16">
    <location>
        <begin position="980"/>
        <end position="1003"/>
    </location>
</feature>
<keyword evidence="12" id="KW-0807">Transducer</keyword>
<dbReference type="InterPro" id="IPR032471">
    <property type="entry name" value="AGRL2-4_GAIN_subdom_A"/>
</dbReference>
<feature type="transmembrane region" description="Helical" evidence="16">
    <location>
        <begin position="941"/>
        <end position="960"/>
    </location>
</feature>
<evidence type="ECO:0000256" key="2">
    <source>
        <dbReference type="ARBA" id="ARBA00022475"/>
    </source>
</evidence>
<feature type="transmembrane region" description="Helical" evidence="16">
    <location>
        <begin position="1053"/>
        <end position="1076"/>
    </location>
</feature>
<evidence type="ECO:0000256" key="12">
    <source>
        <dbReference type="ARBA" id="ARBA00023224"/>
    </source>
</evidence>
<feature type="region of interest" description="Disordered" evidence="15">
    <location>
        <begin position="1095"/>
        <end position="1120"/>
    </location>
</feature>
<feature type="compositionally biased region" description="Pro residues" evidence="15">
    <location>
        <begin position="1310"/>
        <end position="1321"/>
    </location>
</feature>
<dbReference type="Pfam" id="PF02140">
    <property type="entry name" value="SUEL_Lectin"/>
    <property type="match status" value="1"/>
</dbReference>
<dbReference type="Ensembl" id="ENSCCRT00015076352.1">
    <property type="protein sequence ID" value="ENSCCRP00015073953.1"/>
    <property type="gene ID" value="ENSCCRG00015026971.1"/>
</dbReference>
<feature type="transmembrane region" description="Helical" evidence="16">
    <location>
        <begin position="871"/>
        <end position="890"/>
    </location>
</feature>
<feature type="domain" description="Olfactomedin-like" evidence="21">
    <location>
        <begin position="123"/>
        <end position="382"/>
    </location>
</feature>
<dbReference type="InterPro" id="IPR000922">
    <property type="entry name" value="Lectin_gal-bd_dom"/>
</dbReference>
<dbReference type="SMART" id="SM00008">
    <property type="entry name" value="HormR"/>
    <property type="match status" value="1"/>
</dbReference>
<dbReference type="PROSITE" id="PS50261">
    <property type="entry name" value="G_PROTEIN_RECEP_F2_4"/>
    <property type="match status" value="1"/>
</dbReference>
<sequence>LSRSTLVLCRCTCLSRAAMPFGLMRRELACEGYPIELRCPGSDVIMIETANYGRTDDKICDADPFQMENVQCYQPDAFKIMSHRCNNRTQCVVVAGADVFPDPCPGTYKYLEIQYECVPYIFVCPGTLMRVLEPSSVREAEHQSGAWCKDPLQTGDRLYVMPWTPYRTDMLYEYASWDDYIQSRVTTTYKLPSRVDGTGFVVYDGAVFYNKERTRNIVKYDLRTRIKSGEAIIATANYHDTSPYRWGGKSDIDLAVDEHGLWVIYATEANSGRLVVSQVNPYTLRFEGTWQTSFEKRMASDAFVACGILYAVRSVYQDDDSEVGGDLILYAYDTRRNHEEPVRIPFPNPYQHISSISYNPRDNQLYVWNNYIVLRYPLEFSPPQPTTESEHLTLSPPLTNPLSTPLLSTTPPSALSTTVSMGFRPTSVPSVTFHPVGAINRAPAGRPITATVPVTVRPPRRPQGPRTPMCEGRVTRGVQWPPTHRGETVERPCPKGSLGIASYQCMADDVVWNPRGPDLSNCTSPWVNQVAQKIKSEENAAHIAAVLVNHTRGRVYAGDVTSSVRLMEQLLDILDSQLQALRPGNKESATRNYNKLQKRERTCRAFIQAVVQTVDNLLRLEALESWQDMNSTEQSHTATMLLDVMEKAAFLLANNLYGGHFSDRAPNVDLEVYVLNTEMELKDLSFPNSYDSDSTIQVSSSTIKQYSRNGQVKVVFTLYKNLGSFLSTQNATVKTHGELGGHGLAVNSHIISASMNKESSRVFLTKPVEFTLRHLQNHFNPNCSFWNYSERSMTGQWSSQGCRRLHSNNTHTTCACSHLTNFAVLMNHHGVQGLILFVITWVGMVISLVCLALCISTFCCLRGLQSDRTTIHKNLCLTLFISQLLFLIGMDKTHYTVVCPVLAGLLHFFLLSVFCWLCMETVQLYVLMVEVFESETSRRKYYYLSAYGFPTLVVAISTAIDYRSYGGPKACWLRVDNYFIWTFIGPASFIILLNLAVLVITIHRMLRHSTVLKPDSSRFDNIKCWTLSSITLLLLVSLTWIFGLLFMNDSSVVMAYLFTSFNALHGMFIFLLHCALQKKVQKEYSKCLRQSSCCGHASSTGSHGSLKSSAHRGNNRYYGGSQSRHARIRRMWNDTVRRQTESSFMASEINNTPTLTRGTMGNHLLANPMLQTRSGSSPYNTLLAETFNPPSPAVFNATGTFRNSKGTLSRSRESCGLEGVRLNGNYNNSYSLHGGSSDLLGGVPVGSGGVEPAAGLRRNLSDAAALEKMIISELVQSNLRPSTDRYGSGPNSTMHRQDYATSTSHREPPQRPLPRPPPPPPQDEEELLYKPRFLEHAQSVFYQSEEDSESFSAEITDAVGGAGPDSSSLYARDRDSSYPDSSPEALGAEPHPTLPPDELYFSAGRQAYMSAFYQPPPRRTNDEAQLGLQPSQGEGDGQMQLVTSL</sequence>
<evidence type="ECO:0000259" key="18">
    <source>
        <dbReference type="PROSITE" id="PS50227"/>
    </source>
</evidence>
<dbReference type="Pfam" id="PF16489">
    <property type="entry name" value="GAIN"/>
    <property type="match status" value="1"/>
</dbReference>
<dbReference type="Pfam" id="PF01825">
    <property type="entry name" value="GPS"/>
    <property type="match status" value="1"/>
</dbReference>
<dbReference type="Gene3D" id="1.20.1070.10">
    <property type="entry name" value="Rhodopsin 7-helix transmembrane proteins"/>
    <property type="match status" value="1"/>
</dbReference>
<dbReference type="Pfam" id="PF02191">
    <property type="entry name" value="OLF"/>
    <property type="match status" value="1"/>
</dbReference>
<evidence type="ECO:0000259" key="21">
    <source>
        <dbReference type="PROSITE" id="PS51132"/>
    </source>
</evidence>
<dbReference type="InterPro" id="IPR043159">
    <property type="entry name" value="Lectin_gal-bd_sf"/>
</dbReference>
<keyword evidence="5" id="KW-0677">Repeat</keyword>
<reference evidence="22" key="1">
    <citation type="submission" date="2025-08" db="UniProtKB">
        <authorList>
            <consortium name="Ensembl"/>
        </authorList>
    </citation>
    <scope>IDENTIFICATION</scope>
</reference>